<protein>
    <submittedName>
        <fullName evidence="2">Uncharacterized protein</fullName>
    </submittedName>
</protein>
<comment type="caution">
    <text evidence="2">The sequence shown here is derived from an EMBL/GenBank/DDBJ whole genome shotgun (WGS) entry which is preliminary data.</text>
</comment>
<reference evidence="3 5" key="1">
    <citation type="submission" date="2016-04" db="EMBL/GenBank/DDBJ databases">
        <title>Genome sequence of Methanosphaera cuniculi DSM 4103.</title>
        <authorList>
            <person name="Poehlein A."/>
            <person name="Seedorf H."/>
            <person name="Daniel R."/>
        </authorList>
    </citation>
    <scope>NUCLEOTIDE SEQUENCE [LARGE SCALE GENOMIC DNA]</scope>
    <source>
        <strain evidence="3 5">DSM 4103</strain>
    </source>
</reference>
<evidence type="ECO:0000313" key="4">
    <source>
        <dbReference type="Proteomes" id="UP000217528"/>
    </source>
</evidence>
<keyword evidence="1" id="KW-0175">Coiled coil</keyword>
<evidence type="ECO:0000313" key="2">
    <source>
        <dbReference type="EMBL" id="PAV07656.1"/>
    </source>
</evidence>
<evidence type="ECO:0000313" key="3">
    <source>
        <dbReference type="EMBL" id="PWL08018.1"/>
    </source>
</evidence>
<proteinExistence type="predicted"/>
<dbReference type="EMBL" id="LMVN01000011">
    <property type="protein sequence ID" value="PAV07656.1"/>
    <property type="molecule type" value="Genomic_DNA"/>
</dbReference>
<evidence type="ECO:0000313" key="5">
    <source>
        <dbReference type="Proteomes" id="UP000246004"/>
    </source>
</evidence>
<reference evidence="2 4" key="2">
    <citation type="journal article" date="2017" name="BMC Genomics">
        <title>Genomic analysis of methanogenic archaea reveals a shift towards energy conservation.</title>
        <authorList>
            <person name="Gilmore S.P."/>
            <person name="Henske J.K."/>
            <person name="Sexton J.A."/>
            <person name="Solomon K.V."/>
            <person name="Seppala S."/>
            <person name="Yoo J.I."/>
            <person name="Huyett L.M."/>
            <person name="Pressman A."/>
            <person name="Cogan J.Z."/>
            <person name="Kivenson V."/>
            <person name="Peng X."/>
            <person name="Tan Y."/>
            <person name="Valentine D.L."/>
            <person name="O'Malley M.A."/>
        </authorList>
    </citation>
    <scope>NUCLEOTIDE SEQUENCE [LARGE SCALE GENOMIC DNA]</scope>
    <source>
        <strain evidence="2 4">1R-7</strain>
    </source>
</reference>
<name>A0A2A2HEC4_9EURY</name>
<accession>A0A2A2HEC4</accession>
<evidence type="ECO:0000256" key="1">
    <source>
        <dbReference type="SAM" id="Coils"/>
    </source>
</evidence>
<sequence length="120" mass="14339">MKNKNQKKIKEISQTIQTTHNQIKIPQVNTKQLQKELQITKQNLQQKIMTLNQQRHNETTDTKTKLKICDEYKNTKEYLKEITMAYNEIQSINKKLDEITTSLFNTHEAIQKLNLYQYVL</sequence>
<dbReference type="Proteomes" id="UP000246004">
    <property type="component" value="Unassembled WGS sequence"/>
</dbReference>
<feature type="coiled-coil region" evidence="1">
    <location>
        <begin position="34"/>
        <end position="61"/>
    </location>
</feature>
<dbReference type="Proteomes" id="UP000217528">
    <property type="component" value="Unassembled WGS sequence"/>
</dbReference>
<keyword evidence="4" id="KW-1185">Reference proteome</keyword>
<organism evidence="2 4">
    <name type="scientific">Methanosphaera cuniculi</name>
    <dbReference type="NCBI Taxonomy" id="1077256"/>
    <lineage>
        <taxon>Archaea</taxon>
        <taxon>Methanobacteriati</taxon>
        <taxon>Methanobacteriota</taxon>
        <taxon>Methanomada group</taxon>
        <taxon>Methanobacteria</taxon>
        <taxon>Methanobacteriales</taxon>
        <taxon>Methanobacteriaceae</taxon>
        <taxon>Methanosphaera</taxon>
    </lineage>
</organism>
<dbReference type="AlphaFoldDB" id="A0A2A2HEC4"/>
<dbReference type="RefSeq" id="WP_095608542.1">
    <property type="nucleotide sequence ID" value="NZ_LMVN01000011.1"/>
</dbReference>
<dbReference type="EMBL" id="LWMS01000031">
    <property type="protein sequence ID" value="PWL08018.1"/>
    <property type="molecule type" value="Genomic_DNA"/>
</dbReference>
<gene>
    <name evidence="2" type="ORF">ASJ82_08240</name>
    <name evidence="3" type="ORF">MSCUN_09490</name>
</gene>